<evidence type="ECO:0000256" key="1">
    <source>
        <dbReference type="SAM" id="Phobius"/>
    </source>
</evidence>
<gene>
    <name evidence="3" type="ORF">COX41_04315</name>
</gene>
<evidence type="ECO:0000259" key="2">
    <source>
        <dbReference type="Pfam" id="PF01471"/>
    </source>
</evidence>
<keyword evidence="1" id="KW-0472">Membrane</keyword>
<dbReference type="SUPFAM" id="SSF47090">
    <property type="entry name" value="PGBD-like"/>
    <property type="match status" value="2"/>
</dbReference>
<dbReference type="Pfam" id="PF01471">
    <property type="entry name" value="PG_binding_1"/>
    <property type="match status" value="2"/>
</dbReference>
<proteinExistence type="predicted"/>
<protein>
    <recommendedName>
        <fullName evidence="2">Peptidoglycan binding-like domain-containing protein</fullName>
    </recommendedName>
</protein>
<name>A0A2G9YKB3_9BACT</name>
<dbReference type="AlphaFoldDB" id="A0A2G9YKB3"/>
<dbReference type="InterPro" id="IPR036366">
    <property type="entry name" value="PGBDSf"/>
</dbReference>
<dbReference type="InterPro" id="IPR036365">
    <property type="entry name" value="PGBD-like_sf"/>
</dbReference>
<reference evidence="3 4" key="1">
    <citation type="submission" date="2017-09" db="EMBL/GenBank/DDBJ databases">
        <title>Depth-based differentiation of microbial function through sediment-hosted aquifers and enrichment of novel symbionts in the deep terrestrial subsurface.</title>
        <authorList>
            <person name="Probst A.J."/>
            <person name="Ladd B."/>
            <person name="Jarett J.K."/>
            <person name="Geller-Mcgrath D.E."/>
            <person name="Sieber C.M."/>
            <person name="Emerson J.B."/>
            <person name="Anantharaman K."/>
            <person name="Thomas B.C."/>
            <person name="Malmstrom R."/>
            <person name="Stieglmeier M."/>
            <person name="Klingl A."/>
            <person name="Woyke T."/>
            <person name="Ryan C.M."/>
            <person name="Banfield J.F."/>
        </authorList>
    </citation>
    <scope>NUCLEOTIDE SEQUENCE [LARGE SCALE GENOMIC DNA]</scope>
    <source>
        <strain evidence="3">CG23_combo_of_CG06-09_8_20_14_all_41_10</strain>
    </source>
</reference>
<evidence type="ECO:0000313" key="4">
    <source>
        <dbReference type="Proteomes" id="UP000231292"/>
    </source>
</evidence>
<sequence length="215" mass="24545">MFKVSGLFITVFVLIVMFVSPVRNFMNNLFRDKSLLEEEQVIGTVSGYSPRVEEIQIILTNAHFDPGLADGVMGIRTRKAIRDFQKEKGLWPSGKVNSKTWLELNKEKEAIKKEVVVQPVVLSSENYSREVKSEEEIRKIMEPQEKAIKERFPKDKNKQIQVALQKAGFYKAKIDGKIGPQTKEAIKAFQKAKGLKPDGVAGDQTWDELNKYLRD</sequence>
<accession>A0A2G9YKB3</accession>
<feature type="transmembrane region" description="Helical" evidence="1">
    <location>
        <begin position="6"/>
        <end position="26"/>
    </location>
</feature>
<feature type="domain" description="Peptidoglycan binding-like" evidence="2">
    <location>
        <begin position="158"/>
        <end position="209"/>
    </location>
</feature>
<feature type="domain" description="Peptidoglycan binding-like" evidence="2">
    <location>
        <begin position="50"/>
        <end position="101"/>
    </location>
</feature>
<comment type="caution">
    <text evidence="3">The sequence shown here is derived from an EMBL/GenBank/DDBJ whole genome shotgun (WGS) entry which is preliminary data.</text>
</comment>
<dbReference type="Proteomes" id="UP000231292">
    <property type="component" value="Unassembled WGS sequence"/>
</dbReference>
<organism evidence="3 4">
    <name type="scientific">Candidatus Sherwoodlollariibacterium unditelluris</name>
    <dbReference type="NCBI Taxonomy" id="1974757"/>
    <lineage>
        <taxon>Bacteria</taxon>
        <taxon>Pseudomonadati</taxon>
        <taxon>Candidatus Omnitrophota</taxon>
        <taxon>Candidatus Sherwoodlollariibacterium</taxon>
    </lineage>
</organism>
<dbReference type="InterPro" id="IPR002477">
    <property type="entry name" value="Peptidoglycan-bd-like"/>
</dbReference>
<evidence type="ECO:0000313" key="3">
    <source>
        <dbReference type="EMBL" id="PIP19163.1"/>
    </source>
</evidence>
<dbReference type="Gene3D" id="1.10.101.10">
    <property type="entry name" value="PGBD-like superfamily/PGBD"/>
    <property type="match status" value="2"/>
</dbReference>
<dbReference type="EMBL" id="PCRK01000106">
    <property type="protein sequence ID" value="PIP19163.1"/>
    <property type="molecule type" value="Genomic_DNA"/>
</dbReference>
<keyword evidence="1" id="KW-0812">Transmembrane</keyword>
<keyword evidence="1" id="KW-1133">Transmembrane helix</keyword>